<dbReference type="Pfam" id="PF09419">
    <property type="entry name" value="PGP_phosphatase"/>
    <property type="match status" value="1"/>
</dbReference>
<feature type="compositionally biased region" description="Low complexity" evidence="1">
    <location>
        <begin position="273"/>
        <end position="287"/>
    </location>
</feature>
<dbReference type="PANTHER" id="PTHR19288">
    <property type="entry name" value="4-NITROPHENYLPHOSPHATASE-RELATED"/>
    <property type="match status" value="1"/>
</dbReference>
<organism evidence="2 3">
    <name type="scientific">Volvox africanus</name>
    <dbReference type="NCBI Taxonomy" id="51714"/>
    <lineage>
        <taxon>Eukaryota</taxon>
        <taxon>Viridiplantae</taxon>
        <taxon>Chlorophyta</taxon>
        <taxon>core chlorophytes</taxon>
        <taxon>Chlorophyceae</taxon>
        <taxon>CS clade</taxon>
        <taxon>Chlamydomonadales</taxon>
        <taxon>Volvocaceae</taxon>
        <taxon>Volvox</taxon>
    </lineage>
</organism>
<evidence type="ECO:0000256" key="1">
    <source>
        <dbReference type="SAM" id="MobiDB-lite"/>
    </source>
</evidence>
<protein>
    <recommendedName>
        <fullName evidence="4">Mitochondrial PGP phosphatase</fullName>
    </recommendedName>
</protein>
<dbReference type="PANTHER" id="PTHR19288:SF25">
    <property type="entry name" value="PHOSPHATIDYLGLYCEROPHOSPHATASE GEP4, MITOCHONDRIAL"/>
    <property type="match status" value="1"/>
</dbReference>
<proteinExistence type="predicted"/>
<dbReference type="EMBL" id="BSDZ01000101">
    <property type="protein sequence ID" value="GLI70866.1"/>
    <property type="molecule type" value="Genomic_DNA"/>
</dbReference>
<evidence type="ECO:0000313" key="3">
    <source>
        <dbReference type="Proteomes" id="UP001165090"/>
    </source>
</evidence>
<evidence type="ECO:0008006" key="4">
    <source>
        <dbReference type="Google" id="ProtNLM"/>
    </source>
</evidence>
<reference evidence="2 3" key="1">
    <citation type="journal article" date="2023" name="IScience">
        <title>Expanded male sex-determining region conserved during the evolution of homothallism in the green alga Volvox.</title>
        <authorList>
            <person name="Yamamoto K."/>
            <person name="Matsuzaki R."/>
            <person name="Mahakham W."/>
            <person name="Heman W."/>
            <person name="Sekimoto H."/>
            <person name="Kawachi M."/>
            <person name="Minakuchi Y."/>
            <person name="Toyoda A."/>
            <person name="Nozaki H."/>
        </authorList>
    </citation>
    <scope>NUCLEOTIDE SEQUENCE [LARGE SCALE GENOMIC DNA]</scope>
    <source>
        <strain evidence="2 3">NIES-4468</strain>
    </source>
</reference>
<evidence type="ECO:0000313" key="2">
    <source>
        <dbReference type="EMBL" id="GLI70866.1"/>
    </source>
</evidence>
<accession>A0ABQ5SP28</accession>
<comment type="caution">
    <text evidence="2">The sequence shown here is derived from an EMBL/GenBank/DDBJ whole genome shotgun (WGS) entry which is preliminary data.</text>
</comment>
<feature type="region of interest" description="Disordered" evidence="1">
    <location>
        <begin position="265"/>
        <end position="296"/>
    </location>
</feature>
<dbReference type="InterPro" id="IPR010021">
    <property type="entry name" value="PGPP1/Gep4"/>
</dbReference>
<dbReference type="InterPro" id="IPR027706">
    <property type="entry name" value="PGP_Pase"/>
</dbReference>
<dbReference type="Gene3D" id="3.40.50.1000">
    <property type="entry name" value="HAD superfamily/HAD-like"/>
    <property type="match status" value="1"/>
</dbReference>
<gene>
    <name evidence="2" type="ORF">VaNZ11_015885</name>
</gene>
<dbReference type="InterPro" id="IPR036412">
    <property type="entry name" value="HAD-like_sf"/>
</dbReference>
<keyword evidence="3" id="KW-1185">Reference proteome</keyword>
<sequence>MRMPVGQPPQAVRPTCPRVRFSGRTVKLRFLRNISIQSTRSVVQATGMARVQQNFNSAGVGLFFRLFGGGQSLALPHLAVPDIRFVDWNKLRAAGFRGLVFDKDNTLSRPFALEVEPRLRGALVHCLAAFEGRAVLYSNSAGLKQYDPDGAEARQLEAALGIPVLRHEDKKPGGGCTELEAHFGCPASDLIMVGDRYLTDVAFGNRHGMLTIHVQPLTSQGEPFGVLLARRVEEFWVARWTTAGVDPPSHVRATYTSLQDFIKEPSKGSHPPTVAAATSGTTAVAAAMPPDPASEN</sequence>
<name>A0ABQ5SP28_9CHLO</name>
<dbReference type="Proteomes" id="UP001165090">
    <property type="component" value="Unassembled WGS sequence"/>
</dbReference>
<dbReference type="InterPro" id="IPR023214">
    <property type="entry name" value="HAD_sf"/>
</dbReference>
<dbReference type="SUPFAM" id="SSF56784">
    <property type="entry name" value="HAD-like"/>
    <property type="match status" value="1"/>
</dbReference>
<dbReference type="NCBIfam" id="TIGR01668">
    <property type="entry name" value="YqeG_hyp_ppase"/>
    <property type="match status" value="1"/>
</dbReference>